<sequence length="135" mass="15701">MMTMDITEACIQKIQHCQRAFIWGDTSERSHLHSMNWNIICKSKHIGGPDLRNLKVMNKACLAKLGWTFKTKNSSLWASLMTSKYLSRRFVSGNLISKPCDSYRWKSIVEMHPKLYSLSFWEVGNDLTINIWEDA</sequence>
<comment type="caution">
    <text evidence="1">The sequence shown here is derived from an EMBL/GenBank/DDBJ whole genome shotgun (WGS) entry which is preliminary data.</text>
</comment>
<organism evidence="1 2">
    <name type="scientific">Pisum sativum</name>
    <name type="common">Garden pea</name>
    <name type="synonym">Lathyrus oleraceus</name>
    <dbReference type="NCBI Taxonomy" id="3888"/>
    <lineage>
        <taxon>Eukaryota</taxon>
        <taxon>Viridiplantae</taxon>
        <taxon>Streptophyta</taxon>
        <taxon>Embryophyta</taxon>
        <taxon>Tracheophyta</taxon>
        <taxon>Spermatophyta</taxon>
        <taxon>Magnoliopsida</taxon>
        <taxon>eudicotyledons</taxon>
        <taxon>Gunneridae</taxon>
        <taxon>Pentapetalae</taxon>
        <taxon>rosids</taxon>
        <taxon>fabids</taxon>
        <taxon>Fabales</taxon>
        <taxon>Fabaceae</taxon>
        <taxon>Papilionoideae</taxon>
        <taxon>50 kb inversion clade</taxon>
        <taxon>NPAAA clade</taxon>
        <taxon>Hologalegina</taxon>
        <taxon>IRL clade</taxon>
        <taxon>Fabeae</taxon>
        <taxon>Lathyrus</taxon>
    </lineage>
</organism>
<accession>A0A9D4YFT1</accession>
<dbReference type="Gramene" id="Psat02G0450800-T1">
    <property type="protein sequence ID" value="KAI5438806.1"/>
    <property type="gene ID" value="KIW84_024508"/>
</dbReference>
<protein>
    <submittedName>
        <fullName evidence="1">Uncharacterized protein</fullName>
    </submittedName>
</protein>
<name>A0A9D4YFT1_PEA</name>
<evidence type="ECO:0000313" key="2">
    <source>
        <dbReference type="Proteomes" id="UP001058974"/>
    </source>
</evidence>
<keyword evidence="2" id="KW-1185">Reference proteome</keyword>
<dbReference type="AlphaFoldDB" id="A0A9D4YFT1"/>
<evidence type="ECO:0000313" key="1">
    <source>
        <dbReference type="EMBL" id="KAI5438806.1"/>
    </source>
</evidence>
<proteinExistence type="predicted"/>
<dbReference type="Proteomes" id="UP001058974">
    <property type="component" value="Chromosome 2"/>
</dbReference>
<reference evidence="1 2" key="1">
    <citation type="journal article" date="2022" name="Nat. Genet.">
        <title>Improved pea reference genome and pan-genome highlight genomic features and evolutionary characteristics.</title>
        <authorList>
            <person name="Yang T."/>
            <person name="Liu R."/>
            <person name="Luo Y."/>
            <person name="Hu S."/>
            <person name="Wang D."/>
            <person name="Wang C."/>
            <person name="Pandey M.K."/>
            <person name="Ge S."/>
            <person name="Xu Q."/>
            <person name="Li N."/>
            <person name="Li G."/>
            <person name="Huang Y."/>
            <person name="Saxena R.K."/>
            <person name="Ji Y."/>
            <person name="Li M."/>
            <person name="Yan X."/>
            <person name="He Y."/>
            <person name="Liu Y."/>
            <person name="Wang X."/>
            <person name="Xiang C."/>
            <person name="Varshney R.K."/>
            <person name="Ding H."/>
            <person name="Gao S."/>
            <person name="Zong X."/>
        </authorList>
    </citation>
    <scope>NUCLEOTIDE SEQUENCE [LARGE SCALE GENOMIC DNA]</scope>
    <source>
        <strain evidence="1 2">cv. Zhongwan 6</strain>
    </source>
</reference>
<dbReference type="EMBL" id="JAMSHJ010000002">
    <property type="protein sequence ID" value="KAI5438806.1"/>
    <property type="molecule type" value="Genomic_DNA"/>
</dbReference>
<gene>
    <name evidence="1" type="ORF">KIW84_024508</name>
</gene>